<organism evidence="2 3">
    <name type="scientific">Stylonychia lemnae</name>
    <name type="common">Ciliate</name>
    <dbReference type="NCBI Taxonomy" id="5949"/>
    <lineage>
        <taxon>Eukaryota</taxon>
        <taxon>Sar</taxon>
        <taxon>Alveolata</taxon>
        <taxon>Ciliophora</taxon>
        <taxon>Intramacronucleata</taxon>
        <taxon>Spirotrichea</taxon>
        <taxon>Stichotrichia</taxon>
        <taxon>Sporadotrichida</taxon>
        <taxon>Oxytrichidae</taxon>
        <taxon>Stylonychinae</taxon>
        <taxon>Stylonychia</taxon>
    </lineage>
</organism>
<gene>
    <name evidence="2" type="primary">Contig11675.g12490</name>
    <name evidence="2" type="ORF">STYLEM_19570</name>
</gene>
<keyword evidence="3" id="KW-1185">Reference proteome</keyword>
<feature type="region of interest" description="Disordered" evidence="1">
    <location>
        <begin position="1"/>
        <end position="29"/>
    </location>
</feature>
<feature type="compositionally biased region" description="Low complexity" evidence="1">
    <location>
        <begin position="15"/>
        <end position="29"/>
    </location>
</feature>
<sequence length="276" mass="32087">MNQSKGGSNLAKGSQNQGQKKTNQAQQLQQVHRVQSLPYLSPEQDSMMFNATAPQNQYSIASPTRIDDDFVDNNFNQSSGYQINSVPNNFQNNNPQIEECVKQNKDTQEIVRKQIDQQSLVLSFILDVLNPFLQESRENCEKYNLAYSNAKDLDQQVDMIEKNSILIFQQNQYIESHISPKLTQIKDLRRQKNMVQLKKQEIILLEQFQSKERVQEYIDQYHDKIICQNINDMLNELNYSDTVCGTIYENEMGKLVIKIQNLTEQQNQIDIELSLI</sequence>
<proteinExistence type="predicted"/>
<feature type="compositionally biased region" description="Polar residues" evidence="1">
    <location>
        <begin position="1"/>
        <end position="14"/>
    </location>
</feature>
<dbReference type="EMBL" id="CCKQ01018456">
    <property type="protein sequence ID" value="CDW90427.1"/>
    <property type="molecule type" value="Genomic_DNA"/>
</dbReference>
<dbReference type="Proteomes" id="UP000039865">
    <property type="component" value="Unassembled WGS sequence"/>
</dbReference>
<evidence type="ECO:0000313" key="3">
    <source>
        <dbReference type="Proteomes" id="UP000039865"/>
    </source>
</evidence>
<protein>
    <submittedName>
        <fullName evidence="2">Uncharacterized protein</fullName>
    </submittedName>
</protein>
<accession>A0A078BB08</accession>
<evidence type="ECO:0000256" key="1">
    <source>
        <dbReference type="SAM" id="MobiDB-lite"/>
    </source>
</evidence>
<dbReference type="AlphaFoldDB" id="A0A078BB08"/>
<evidence type="ECO:0000313" key="2">
    <source>
        <dbReference type="EMBL" id="CDW90427.1"/>
    </source>
</evidence>
<reference evidence="2 3" key="1">
    <citation type="submission" date="2014-06" db="EMBL/GenBank/DDBJ databases">
        <authorList>
            <person name="Swart Estienne"/>
        </authorList>
    </citation>
    <scope>NUCLEOTIDE SEQUENCE [LARGE SCALE GENOMIC DNA]</scope>
    <source>
        <strain evidence="2 3">130c</strain>
    </source>
</reference>
<name>A0A078BB08_STYLE</name>
<dbReference type="InParanoid" id="A0A078BB08"/>